<evidence type="ECO:0000256" key="9">
    <source>
        <dbReference type="SAM" id="MobiDB-lite"/>
    </source>
</evidence>
<dbReference type="SUPFAM" id="SSF48208">
    <property type="entry name" value="Six-hairpin glycosidases"/>
    <property type="match status" value="1"/>
</dbReference>
<dbReference type="AlphaFoldDB" id="A0A2T5U9H8"/>
<evidence type="ECO:0000259" key="10">
    <source>
        <dbReference type="Pfam" id="PF00759"/>
    </source>
</evidence>
<accession>A0A2T5U9H8</accession>
<evidence type="ECO:0000256" key="1">
    <source>
        <dbReference type="ARBA" id="ARBA00007072"/>
    </source>
</evidence>
<dbReference type="CDD" id="cd02850">
    <property type="entry name" value="E_set_Cellulase_N"/>
    <property type="match status" value="1"/>
</dbReference>
<dbReference type="InterPro" id="IPR014756">
    <property type="entry name" value="Ig_E-set"/>
</dbReference>
<dbReference type="PANTHER" id="PTHR22298">
    <property type="entry name" value="ENDO-1,4-BETA-GLUCANASE"/>
    <property type="match status" value="1"/>
</dbReference>
<evidence type="ECO:0000256" key="8">
    <source>
        <dbReference type="RuleBase" id="RU361166"/>
    </source>
</evidence>
<feature type="signal peptide" evidence="8">
    <location>
        <begin position="1"/>
        <end position="23"/>
    </location>
</feature>
<evidence type="ECO:0000256" key="7">
    <source>
        <dbReference type="PROSITE-ProRule" id="PRU10060"/>
    </source>
</evidence>
<keyword evidence="2 6" id="KW-0378">Hydrolase</keyword>
<dbReference type="Proteomes" id="UP000244013">
    <property type="component" value="Unassembled WGS sequence"/>
</dbReference>
<comment type="similarity">
    <text evidence="1 6 8">Belongs to the glycosyl hydrolase 9 (cellulase E) family.</text>
</comment>
<gene>
    <name evidence="12" type="ORF">C8J25_102251</name>
</gene>
<dbReference type="GeneID" id="91005282"/>
<dbReference type="PROSITE" id="PS00698">
    <property type="entry name" value="GH9_3"/>
    <property type="match status" value="1"/>
</dbReference>
<evidence type="ECO:0000256" key="6">
    <source>
        <dbReference type="PROSITE-ProRule" id="PRU10059"/>
    </source>
</evidence>
<evidence type="ECO:0000256" key="2">
    <source>
        <dbReference type="ARBA" id="ARBA00022801"/>
    </source>
</evidence>
<dbReference type="InterPro" id="IPR004197">
    <property type="entry name" value="Cellulase_Ig-like"/>
</dbReference>
<feature type="active site" evidence="7">
    <location>
        <position position="577"/>
    </location>
</feature>
<feature type="domain" description="Glycoside hydrolase family 9" evidence="10">
    <location>
        <begin position="119"/>
        <end position="598"/>
    </location>
</feature>
<protein>
    <recommendedName>
        <fullName evidence="8">Endoglucanase</fullName>
        <ecNumber evidence="8">3.2.1.4</ecNumber>
    </recommendedName>
</protein>
<dbReference type="Pfam" id="PF02927">
    <property type="entry name" value="CelD_N"/>
    <property type="match status" value="1"/>
</dbReference>
<feature type="region of interest" description="Disordered" evidence="9">
    <location>
        <begin position="621"/>
        <end position="651"/>
    </location>
</feature>
<dbReference type="InterPro" id="IPR008928">
    <property type="entry name" value="6-hairpin_glycosidase_sf"/>
</dbReference>
<evidence type="ECO:0000256" key="5">
    <source>
        <dbReference type="ARBA" id="ARBA00023326"/>
    </source>
</evidence>
<comment type="caution">
    <text evidence="12">The sequence shown here is derived from an EMBL/GenBank/DDBJ whole genome shotgun (WGS) entry which is preliminary data.</text>
</comment>
<name>A0A2T5U9H8_9SPHN</name>
<organism evidence="12 13">
    <name type="scientific">Sphingomonas faeni</name>
    <dbReference type="NCBI Taxonomy" id="185950"/>
    <lineage>
        <taxon>Bacteria</taxon>
        <taxon>Pseudomonadati</taxon>
        <taxon>Pseudomonadota</taxon>
        <taxon>Alphaproteobacteria</taxon>
        <taxon>Sphingomonadales</taxon>
        <taxon>Sphingomonadaceae</taxon>
        <taxon>Sphingomonas</taxon>
    </lineage>
</organism>
<evidence type="ECO:0000256" key="4">
    <source>
        <dbReference type="ARBA" id="ARBA00023295"/>
    </source>
</evidence>
<dbReference type="PROSITE" id="PS00592">
    <property type="entry name" value="GH9_2"/>
    <property type="match status" value="1"/>
</dbReference>
<keyword evidence="3 6" id="KW-0119">Carbohydrate metabolism</keyword>
<reference evidence="12 13" key="1">
    <citation type="submission" date="2018-04" db="EMBL/GenBank/DDBJ databases">
        <title>Genomic Encyclopedia of Type Strains, Phase III (KMG-III): the genomes of soil and plant-associated and newly described type strains.</title>
        <authorList>
            <person name="Whitman W."/>
        </authorList>
    </citation>
    <scope>NUCLEOTIDE SEQUENCE [LARGE SCALE GENOMIC DNA]</scope>
    <source>
        <strain evidence="12 13">MA-olki</strain>
    </source>
</reference>
<dbReference type="InterPro" id="IPR013783">
    <property type="entry name" value="Ig-like_fold"/>
</dbReference>
<keyword evidence="4 6" id="KW-0326">Glycosidase</keyword>
<evidence type="ECO:0000313" key="12">
    <source>
        <dbReference type="EMBL" id="PTW48161.1"/>
    </source>
</evidence>
<keyword evidence="8" id="KW-0136">Cellulose degradation</keyword>
<dbReference type="GO" id="GO:0008810">
    <property type="term" value="F:cellulase activity"/>
    <property type="evidence" value="ECO:0007669"/>
    <property type="project" value="UniProtKB-EC"/>
</dbReference>
<dbReference type="InterPro" id="IPR001701">
    <property type="entry name" value="Glyco_hydro_9"/>
</dbReference>
<dbReference type="RefSeq" id="WP_167397674.1">
    <property type="nucleotide sequence ID" value="NZ_QAYE01000002.1"/>
</dbReference>
<proteinExistence type="inferred from homology"/>
<feature type="domain" description="Cellulase Ig-like" evidence="11">
    <location>
        <begin position="26"/>
        <end position="104"/>
    </location>
</feature>
<dbReference type="GO" id="GO:0030245">
    <property type="term" value="P:cellulose catabolic process"/>
    <property type="evidence" value="ECO:0007669"/>
    <property type="project" value="UniProtKB-KW"/>
</dbReference>
<keyword evidence="5 6" id="KW-0624">Polysaccharide degradation</keyword>
<dbReference type="InterPro" id="IPR012341">
    <property type="entry name" value="6hp_glycosidase-like_sf"/>
</dbReference>
<evidence type="ECO:0000259" key="11">
    <source>
        <dbReference type="Pfam" id="PF02927"/>
    </source>
</evidence>
<dbReference type="SUPFAM" id="SSF81296">
    <property type="entry name" value="E set domains"/>
    <property type="match status" value="1"/>
</dbReference>
<feature type="compositionally biased region" description="Basic and acidic residues" evidence="9">
    <location>
        <begin position="640"/>
        <end position="651"/>
    </location>
</feature>
<dbReference type="Pfam" id="PF00759">
    <property type="entry name" value="Glyco_hydro_9"/>
    <property type="match status" value="1"/>
</dbReference>
<feature type="active site" evidence="7">
    <location>
        <position position="586"/>
    </location>
</feature>
<keyword evidence="8" id="KW-0732">Signal</keyword>
<dbReference type="EMBL" id="QAYE01000002">
    <property type="protein sequence ID" value="PTW48161.1"/>
    <property type="molecule type" value="Genomic_DNA"/>
</dbReference>
<evidence type="ECO:0000313" key="13">
    <source>
        <dbReference type="Proteomes" id="UP000244013"/>
    </source>
</evidence>
<comment type="catalytic activity">
    <reaction evidence="8">
        <text>Endohydrolysis of (1-&gt;4)-beta-D-glucosidic linkages in cellulose, lichenin and cereal beta-D-glucans.</text>
        <dbReference type="EC" id="3.2.1.4"/>
    </reaction>
</comment>
<sequence>MRRLSPSLLGAAAVLLTTAATQAPPAPIRIGQAGFETRGPKIAVLPSTQARALAWTLTDASGKTVASGQTIPVGADAASGESVHRIDLGSFRTPGTGYRLHVGATASHPFAIADRPFAPVATAAMAFFYQQRSGVPILPAFVERKDLARPAGHAPDIATCFAGRDQKGVKWPGCDYKLDATGGWYDAGDHGKYVVNGGVSTWTLLDLHERLAAFGDANAFANGRLALPERANGKDDLLDEARVEVGFLLAMQIPDGTKLAIAPDAGVAGKAITRFETIDASGLVHTKIADENWTGIPTAPADDHQTRFLYPPSTAATLNMVGVAAQCARIWRTIDPAFATKCLTAARRGWAAALRHPNLLTSSDFTGSGGYGDPDVRDEFTFAAAQLYATTKEPAFLNRLRKDGIFTDPGADIGWGSLSLAGALTLATVPDALPADDRANLRSRIIALADGFVAAGNRSGYGIPFGGTNYPWGSSSSILNRAIVLGVAWQIDRKPAYRDAVVASLDYILGRNPLDRSYVTGIGTRPVQHPHHRFWAAAADKRYPAPTTGVLSGGPNSAAANEPGPMKGCAPQTCWIDDYRAFTVNEVAINWNAPLVWTAAFLDATRARWVDQTPRSLRDRRLPALERHATPCPSVRSRMGRHDRTGAPRGA</sequence>
<evidence type="ECO:0000256" key="3">
    <source>
        <dbReference type="ARBA" id="ARBA00023277"/>
    </source>
</evidence>
<dbReference type="Gene3D" id="1.50.10.10">
    <property type="match status" value="1"/>
</dbReference>
<dbReference type="InterPro" id="IPR018221">
    <property type="entry name" value="Glyco_hydro_9_His_AS"/>
</dbReference>
<dbReference type="Gene3D" id="2.60.40.10">
    <property type="entry name" value="Immunoglobulins"/>
    <property type="match status" value="1"/>
</dbReference>
<dbReference type="InterPro" id="IPR033126">
    <property type="entry name" value="Glyco_hydro_9_Asp/Glu_AS"/>
</dbReference>
<feature type="active site" evidence="6">
    <location>
        <position position="531"/>
    </location>
</feature>
<dbReference type="EC" id="3.2.1.4" evidence="8"/>
<feature type="chain" id="PRO_5015374025" description="Endoglucanase" evidence="8">
    <location>
        <begin position="24"/>
        <end position="651"/>
    </location>
</feature>